<dbReference type="Proteomes" id="UP001054945">
    <property type="component" value="Unassembled WGS sequence"/>
</dbReference>
<keyword evidence="2" id="KW-1185">Reference proteome</keyword>
<dbReference type="AlphaFoldDB" id="A0AAV4X7Y4"/>
<protein>
    <submittedName>
        <fullName evidence="1">Uncharacterized protein</fullName>
    </submittedName>
</protein>
<evidence type="ECO:0000313" key="2">
    <source>
        <dbReference type="Proteomes" id="UP001054945"/>
    </source>
</evidence>
<gene>
    <name evidence="1" type="ORF">CEXT_180841</name>
</gene>
<organism evidence="1 2">
    <name type="scientific">Caerostris extrusa</name>
    <name type="common">Bark spider</name>
    <name type="synonym">Caerostris bankana</name>
    <dbReference type="NCBI Taxonomy" id="172846"/>
    <lineage>
        <taxon>Eukaryota</taxon>
        <taxon>Metazoa</taxon>
        <taxon>Ecdysozoa</taxon>
        <taxon>Arthropoda</taxon>
        <taxon>Chelicerata</taxon>
        <taxon>Arachnida</taxon>
        <taxon>Araneae</taxon>
        <taxon>Araneomorphae</taxon>
        <taxon>Entelegynae</taxon>
        <taxon>Araneoidea</taxon>
        <taxon>Araneidae</taxon>
        <taxon>Caerostris</taxon>
    </lineage>
</organism>
<accession>A0AAV4X7Y4</accession>
<comment type="caution">
    <text evidence="1">The sequence shown here is derived from an EMBL/GenBank/DDBJ whole genome shotgun (WGS) entry which is preliminary data.</text>
</comment>
<evidence type="ECO:0000313" key="1">
    <source>
        <dbReference type="EMBL" id="GIY91386.1"/>
    </source>
</evidence>
<dbReference type="EMBL" id="BPLR01000007">
    <property type="protein sequence ID" value="GIY91386.1"/>
    <property type="molecule type" value="Genomic_DNA"/>
</dbReference>
<reference evidence="1 2" key="1">
    <citation type="submission" date="2021-06" db="EMBL/GenBank/DDBJ databases">
        <title>Caerostris extrusa draft genome.</title>
        <authorList>
            <person name="Kono N."/>
            <person name="Arakawa K."/>
        </authorList>
    </citation>
    <scope>NUCLEOTIDE SEQUENCE [LARGE SCALE GENOMIC DNA]</scope>
</reference>
<name>A0AAV4X7Y4_CAEEX</name>
<sequence>MPNYLAIVNILLDLRFRLFAWQEKNKATYTRKRRSSKRKIPFLCRTCSFFSKIVDLIASTYTATAKIRGDHQKLVSYSIAIREHVANHESSRLA</sequence>
<proteinExistence type="predicted"/>